<dbReference type="InterPro" id="IPR008250">
    <property type="entry name" value="ATPase_P-typ_transduc_dom_A_sf"/>
</dbReference>
<dbReference type="GO" id="GO:0005886">
    <property type="term" value="C:plasma membrane"/>
    <property type="evidence" value="ECO:0007669"/>
    <property type="project" value="TreeGrafter"/>
</dbReference>
<proteinExistence type="predicted"/>
<dbReference type="GO" id="GO:0005802">
    <property type="term" value="C:trans-Golgi network"/>
    <property type="evidence" value="ECO:0007669"/>
    <property type="project" value="TreeGrafter"/>
</dbReference>
<dbReference type="Pfam" id="PF16209">
    <property type="entry name" value="PhoLip_ATPase_N"/>
    <property type="match status" value="1"/>
</dbReference>
<keyword evidence="1" id="KW-0472">Membrane</keyword>
<dbReference type="SUPFAM" id="SSF81653">
    <property type="entry name" value="Calcium ATPase, transduction domain A"/>
    <property type="match status" value="1"/>
</dbReference>
<name>A0A9Q1J9N3_SYNKA</name>
<protein>
    <recommendedName>
        <fullName evidence="2">P-type ATPase N-terminal domain-containing protein</fullName>
    </recommendedName>
</protein>
<dbReference type="Proteomes" id="UP001152622">
    <property type="component" value="Chromosome 2"/>
</dbReference>
<dbReference type="EMBL" id="JAINUF010000002">
    <property type="protein sequence ID" value="KAJ8374415.1"/>
    <property type="molecule type" value="Genomic_DNA"/>
</dbReference>
<evidence type="ECO:0000313" key="3">
    <source>
        <dbReference type="EMBL" id="KAJ8374415.1"/>
    </source>
</evidence>
<accession>A0A9Q1J9N3</accession>
<gene>
    <name evidence="3" type="ORF">SKAU_G00049950</name>
</gene>
<keyword evidence="1" id="KW-0812">Transmembrane</keyword>
<dbReference type="SUPFAM" id="SSF81665">
    <property type="entry name" value="Calcium ATPase, transmembrane domain M"/>
    <property type="match status" value="1"/>
</dbReference>
<reference evidence="3" key="1">
    <citation type="journal article" date="2023" name="Science">
        <title>Genome structures resolve the early diversification of teleost fishes.</title>
        <authorList>
            <person name="Parey E."/>
            <person name="Louis A."/>
            <person name="Montfort J."/>
            <person name="Bouchez O."/>
            <person name="Roques C."/>
            <person name="Iampietro C."/>
            <person name="Lluch J."/>
            <person name="Castinel A."/>
            <person name="Donnadieu C."/>
            <person name="Desvignes T."/>
            <person name="Floi Bucao C."/>
            <person name="Jouanno E."/>
            <person name="Wen M."/>
            <person name="Mejri S."/>
            <person name="Dirks R."/>
            <person name="Jansen H."/>
            <person name="Henkel C."/>
            <person name="Chen W.J."/>
            <person name="Zahm M."/>
            <person name="Cabau C."/>
            <person name="Klopp C."/>
            <person name="Thompson A.W."/>
            <person name="Robinson-Rechavi M."/>
            <person name="Braasch I."/>
            <person name="Lecointre G."/>
            <person name="Bobe J."/>
            <person name="Postlethwait J.H."/>
            <person name="Berthelot C."/>
            <person name="Roest Crollius H."/>
            <person name="Guiguen Y."/>
        </authorList>
    </citation>
    <scope>NUCLEOTIDE SEQUENCE</scope>
    <source>
        <strain evidence="3">WJC10195</strain>
    </source>
</reference>
<evidence type="ECO:0000259" key="2">
    <source>
        <dbReference type="Pfam" id="PF16209"/>
    </source>
</evidence>
<dbReference type="GO" id="GO:0140326">
    <property type="term" value="F:ATPase-coupled intramembrane lipid transporter activity"/>
    <property type="evidence" value="ECO:0007669"/>
    <property type="project" value="TreeGrafter"/>
</dbReference>
<dbReference type="InterPro" id="IPR032631">
    <property type="entry name" value="P-type_ATPase_N"/>
</dbReference>
<dbReference type="InterPro" id="IPR023298">
    <property type="entry name" value="ATPase_P-typ_TM_dom_sf"/>
</dbReference>
<sequence length="383" mass="44202">MSSQNPASLENTDFTWVVRANDRQFHKHLQKRSVLCIHKGKYADNVVRSYKYTPLTFLPLSLYEQFHRIANIFFLLMVILQWYITMMPLLMVLSIRGIKDLVDDLARRRSDSQINRRPCDILTPEGFCAAQWQDVCVGDVLRLHVDQTVPADLLLLCSSEPHSLCYVETADIDGETNLKFRQALAITNQELTEPMEPALLGRVFCEEPNSNLYSFRGELYWQGQRHPLDTDHILLRGTVLRNTDTAYGLVIYAGIRFEMVHVVQSLLIGWELETWTCMRMAATRPGHARSTALNEELGQVGYLLSDKYWHPHAESPALPPVLHCWRFYTKLDLSWNPYSRGSLQFSDQLLVDRLRGQSYAEEREFFSALALCHTVMSEWKEGG</sequence>
<dbReference type="Gene3D" id="2.70.150.10">
    <property type="entry name" value="Calcium-transporting ATPase, cytoplasmic transduction domain A"/>
    <property type="match status" value="1"/>
</dbReference>
<evidence type="ECO:0000256" key="1">
    <source>
        <dbReference type="SAM" id="Phobius"/>
    </source>
</evidence>
<organism evidence="3 4">
    <name type="scientific">Synaphobranchus kaupii</name>
    <name type="common">Kaup's arrowtooth eel</name>
    <dbReference type="NCBI Taxonomy" id="118154"/>
    <lineage>
        <taxon>Eukaryota</taxon>
        <taxon>Metazoa</taxon>
        <taxon>Chordata</taxon>
        <taxon>Craniata</taxon>
        <taxon>Vertebrata</taxon>
        <taxon>Euteleostomi</taxon>
        <taxon>Actinopterygii</taxon>
        <taxon>Neopterygii</taxon>
        <taxon>Teleostei</taxon>
        <taxon>Anguilliformes</taxon>
        <taxon>Synaphobranchidae</taxon>
        <taxon>Synaphobranchus</taxon>
    </lineage>
</organism>
<keyword evidence="4" id="KW-1185">Reference proteome</keyword>
<dbReference type="OrthoDB" id="377733at2759"/>
<dbReference type="PANTHER" id="PTHR24092:SF198">
    <property type="entry name" value="PHOSPHOLIPID-TRANSPORTING ATPASE"/>
    <property type="match status" value="1"/>
</dbReference>
<dbReference type="GO" id="GO:0045332">
    <property type="term" value="P:phospholipid translocation"/>
    <property type="evidence" value="ECO:0007669"/>
    <property type="project" value="TreeGrafter"/>
</dbReference>
<feature type="domain" description="P-type ATPase N-terminal" evidence="2">
    <location>
        <begin position="20"/>
        <end position="88"/>
    </location>
</feature>
<dbReference type="PANTHER" id="PTHR24092">
    <property type="entry name" value="PROBABLE PHOSPHOLIPID-TRANSPORTING ATPASE"/>
    <property type="match status" value="1"/>
</dbReference>
<dbReference type="GO" id="GO:0007030">
    <property type="term" value="P:Golgi organization"/>
    <property type="evidence" value="ECO:0007669"/>
    <property type="project" value="TreeGrafter"/>
</dbReference>
<keyword evidence="1" id="KW-1133">Transmembrane helix</keyword>
<dbReference type="AlphaFoldDB" id="A0A9Q1J9N3"/>
<evidence type="ECO:0000313" key="4">
    <source>
        <dbReference type="Proteomes" id="UP001152622"/>
    </source>
</evidence>
<comment type="caution">
    <text evidence="3">The sequence shown here is derived from an EMBL/GenBank/DDBJ whole genome shotgun (WGS) entry which is preliminary data.</text>
</comment>
<feature type="transmembrane region" description="Helical" evidence="1">
    <location>
        <begin position="69"/>
        <end position="93"/>
    </location>
</feature>